<feature type="compositionally biased region" description="Acidic residues" evidence="2">
    <location>
        <begin position="186"/>
        <end position="205"/>
    </location>
</feature>
<keyword evidence="4" id="KW-1185">Reference proteome</keyword>
<proteinExistence type="predicted"/>
<accession>A0A8H3PKF1</accession>
<keyword evidence="1" id="KW-0175">Coiled coil</keyword>
<feature type="region of interest" description="Disordered" evidence="2">
    <location>
        <begin position="67"/>
        <end position="134"/>
    </location>
</feature>
<evidence type="ECO:0000256" key="1">
    <source>
        <dbReference type="ARBA" id="ARBA00023054"/>
    </source>
</evidence>
<feature type="region of interest" description="Disordered" evidence="2">
    <location>
        <begin position="300"/>
        <end position="350"/>
    </location>
</feature>
<dbReference type="GO" id="GO:0005634">
    <property type="term" value="C:nucleus"/>
    <property type="evidence" value="ECO:0007669"/>
    <property type="project" value="TreeGrafter"/>
</dbReference>
<feature type="region of interest" description="Disordered" evidence="2">
    <location>
        <begin position="273"/>
        <end position="292"/>
    </location>
</feature>
<dbReference type="PANTHER" id="PTHR15885:SF1">
    <property type="entry name" value="COILED-COIL DOMAIN-CONTAINING PROTEIN 174"/>
    <property type="match status" value="1"/>
</dbReference>
<dbReference type="InterPro" id="IPR025066">
    <property type="entry name" value="CCDC174-like"/>
</dbReference>
<organism evidence="3 4">
    <name type="scientific">Imshaugia aleurites</name>
    <dbReference type="NCBI Taxonomy" id="172621"/>
    <lineage>
        <taxon>Eukaryota</taxon>
        <taxon>Fungi</taxon>
        <taxon>Dikarya</taxon>
        <taxon>Ascomycota</taxon>
        <taxon>Pezizomycotina</taxon>
        <taxon>Lecanoromycetes</taxon>
        <taxon>OSLEUM clade</taxon>
        <taxon>Lecanoromycetidae</taxon>
        <taxon>Lecanorales</taxon>
        <taxon>Lecanorineae</taxon>
        <taxon>Parmeliaceae</taxon>
        <taxon>Imshaugia</taxon>
    </lineage>
</organism>
<feature type="compositionally biased region" description="Low complexity" evidence="2">
    <location>
        <begin position="67"/>
        <end position="76"/>
    </location>
</feature>
<name>A0A8H3PKF1_9LECA</name>
<sequence>MTTTQRATTTLTISLVPTIKHNPTSPPTMTTNSSLYGLPRPRTSKPSTMSPPTNTAFTSTLSSLLATTTTSTPNTPGRARPSKSKPSIFTAHNAGSKKRALADTSTSTFTPQPHAQSSPAVSAATLHRSKRKMEEKARLYASMKRGDYVPPTHGGPNKEENALVDFDRKWAEAEEAGEGGKYSTESENDSEESGEEEEEMVEYEDEFGRLRHGSNRTAARESQRRKAQAYASEELLSMAARPDRPANLIVGDTIQVSAFNPDAPVAAQMETLARKRDRSMTPPEEVHYDARSEVRSKGVGFYGFSKDGAGRKREMEALGREREETERGRREGEERRGRRERELEERRRVVAEKRGQRLAERFLDGLDVP</sequence>
<evidence type="ECO:0000256" key="2">
    <source>
        <dbReference type="SAM" id="MobiDB-lite"/>
    </source>
</evidence>
<gene>
    <name evidence="3" type="ORF">IMSHALPRED_004464</name>
</gene>
<evidence type="ECO:0000313" key="3">
    <source>
        <dbReference type="EMBL" id="CAF9942679.1"/>
    </source>
</evidence>
<evidence type="ECO:0000313" key="4">
    <source>
        <dbReference type="Proteomes" id="UP000664534"/>
    </source>
</evidence>
<dbReference type="AlphaFoldDB" id="A0A8H3PKF1"/>
<dbReference type="Pfam" id="PF13300">
    <property type="entry name" value="DUF4078"/>
    <property type="match status" value="1"/>
</dbReference>
<feature type="region of interest" description="Disordered" evidence="2">
    <location>
        <begin position="171"/>
        <end position="226"/>
    </location>
</feature>
<protein>
    <submittedName>
        <fullName evidence="3">Uncharacterized protein</fullName>
    </submittedName>
</protein>
<feature type="compositionally biased region" description="Polar residues" evidence="2">
    <location>
        <begin position="103"/>
        <end position="120"/>
    </location>
</feature>
<comment type="caution">
    <text evidence="3">The sequence shown here is derived from an EMBL/GenBank/DDBJ whole genome shotgun (WGS) entry which is preliminary data.</text>
</comment>
<dbReference type="OrthoDB" id="333551at2759"/>
<feature type="compositionally biased region" description="Basic and acidic residues" evidence="2">
    <location>
        <begin position="308"/>
        <end position="350"/>
    </location>
</feature>
<dbReference type="PANTHER" id="PTHR15885">
    <property type="entry name" value="COILED-COIL DOMAIN-CONTAINING PROTEIN 174"/>
    <property type="match status" value="1"/>
</dbReference>
<dbReference type="Proteomes" id="UP000664534">
    <property type="component" value="Unassembled WGS sequence"/>
</dbReference>
<dbReference type="EMBL" id="CAJPDT010000211">
    <property type="protein sequence ID" value="CAF9942679.1"/>
    <property type="molecule type" value="Genomic_DNA"/>
</dbReference>
<reference evidence="3" key="1">
    <citation type="submission" date="2021-03" db="EMBL/GenBank/DDBJ databases">
        <authorList>
            <person name="Tagirdzhanova G."/>
        </authorList>
    </citation>
    <scope>NUCLEOTIDE SEQUENCE</scope>
</reference>
<feature type="region of interest" description="Disordered" evidence="2">
    <location>
        <begin position="18"/>
        <end position="55"/>
    </location>
</feature>